<dbReference type="Proteomes" id="UP001157156">
    <property type="component" value="Unassembled WGS sequence"/>
</dbReference>
<organism evidence="2 3">
    <name type="scientific">Vibrio algivorus</name>
    <dbReference type="NCBI Taxonomy" id="1667024"/>
    <lineage>
        <taxon>Bacteria</taxon>
        <taxon>Pseudomonadati</taxon>
        <taxon>Pseudomonadota</taxon>
        <taxon>Gammaproteobacteria</taxon>
        <taxon>Vibrionales</taxon>
        <taxon>Vibrionaceae</taxon>
        <taxon>Vibrio</taxon>
    </lineage>
</organism>
<keyword evidence="3" id="KW-1185">Reference proteome</keyword>
<evidence type="ECO:0000313" key="3">
    <source>
        <dbReference type="Proteomes" id="UP001157156"/>
    </source>
</evidence>
<evidence type="ECO:0000313" key="2">
    <source>
        <dbReference type="EMBL" id="GLT13267.1"/>
    </source>
</evidence>
<protein>
    <submittedName>
        <fullName evidence="2">Uncharacterized protein</fullName>
    </submittedName>
</protein>
<keyword evidence="1" id="KW-1133">Transmembrane helix</keyword>
<feature type="transmembrane region" description="Helical" evidence="1">
    <location>
        <begin position="51"/>
        <end position="67"/>
    </location>
</feature>
<name>A0ABQ6EJH5_9VIBR</name>
<sequence>MVTMSDFSDIKLTFIGQYQIDLDQLHFFCYISCISNQPEGSFHMTTSQRQGLVLIAVMVGLMTLPMIS</sequence>
<proteinExistence type="predicted"/>
<reference evidence="3" key="1">
    <citation type="journal article" date="2019" name="Int. J. Syst. Evol. Microbiol.">
        <title>The Global Catalogue of Microorganisms (GCM) 10K type strain sequencing project: providing services to taxonomists for standard genome sequencing and annotation.</title>
        <authorList>
            <consortium name="The Broad Institute Genomics Platform"/>
            <consortium name="The Broad Institute Genome Sequencing Center for Infectious Disease"/>
            <person name="Wu L."/>
            <person name="Ma J."/>
        </authorList>
    </citation>
    <scope>NUCLEOTIDE SEQUENCE [LARGE SCALE GENOMIC DNA]</scope>
    <source>
        <strain evidence="3">NBRC 111146</strain>
    </source>
</reference>
<keyword evidence="1" id="KW-0812">Transmembrane</keyword>
<keyword evidence="1" id="KW-0472">Membrane</keyword>
<accession>A0ABQ6EJH5</accession>
<gene>
    <name evidence="2" type="ORF">GCM10007931_02410</name>
</gene>
<comment type="caution">
    <text evidence="2">The sequence shown here is derived from an EMBL/GenBank/DDBJ whole genome shotgun (WGS) entry which is preliminary data.</text>
</comment>
<evidence type="ECO:0000256" key="1">
    <source>
        <dbReference type="SAM" id="Phobius"/>
    </source>
</evidence>
<dbReference type="EMBL" id="BSPV01000002">
    <property type="protein sequence ID" value="GLT13267.1"/>
    <property type="molecule type" value="Genomic_DNA"/>
</dbReference>